<dbReference type="Pfam" id="PF00107">
    <property type="entry name" value="ADH_zinc_N"/>
    <property type="match status" value="1"/>
</dbReference>
<keyword evidence="1" id="KW-0521">NADP</keyword>
<gene>
    <name evidence="3" type="ORF">JOF34_002027</name>
</gene>
<dbReference type="InterPro" id="IPR020843">
    <property type="entry name" value="ER"/>
</dbReference>
<evidence type="ECO:0000313" key="3">
    <source>
        <dbReference type="EMBL" id="MBP2437441.1"/>
    </source>
</evidence>
<dbReference type="InterPro" id="IPR051603">
    <property type="entry name" value="Zinc-ADH_QOR/CCCR"/>
</dbReference>
<dbReference type="SMART" id="SM00829">
    <property type="entry name" value="PKS_ER"/>
    <property type="match status" value="1"/>
</dbReference>
<reference evidence="3 4" key="1">
    <citation type="submission" date="2021-03" db="EMBL/GenBank/DDBJ databases">
        <title>Sequencing the genomes of 1000 actinobacteria strains.</title>
        <authorList>
            <person name="Klenk H.-P."/>
        </authorList>
    </citation>
    <scope>NUCLEOTIDE SEQUENCE [LARGE SCALE GENOMIC DNA]</scope>
    <source>
        <strain evidence="3 4">DSM 24221</strain>
    </source>
</reference>
<dbReference type="InterPro" id="IPR011032">
    <property type="entry name" value="GroES-like_sf"/>
</dbReference>
<sequence length="326" mass="34431">MTTMRAVVAVGQSYDDPLAHLVLDRSYPRPEPRAGWTRVFVKAASLNPHDLWTLRGVGHPAERLPIVLGCDAAGVTEDGREVVVHPVLGEPRRGGGDETFDPRRSILSEAFDGGLAEELLVPDHMLVDKPSSLTFSQAASLGIAWGTAFRMLFTRAGVKPGDRVLVQGASGGVASASIAMARAAGAIVTATARSEEKMRFAESIGAHTAVAHGERLAEKVDVVIDSVGEATWRHSLRAVRPGGVIATCGATSGAMPAAELQRVFYQQLSIVGSTGCTGGEFEAMLRLVESAGLSPAHEVIAFDEIREGFARLDSGEVRGKIVVDMA</sequence>
<organism evidence="3 4">
    <name type="scientific">Microbacterium amylolyticum</name>
    <dbReference type="NCBI Taxonomy" id="936337"/>
    <lineage>
        <taxon>Bacteria</taxon>
        <taxon>Bacillati</taxon>
        <taxon>Actinomycetota</taxon>
        <taxon>Actinomycetes</taxon>
        <taxon>Micrococcales</taxon>
        <taxon>Microbacteriaceae</taxon>
        <taxon>Microbacterium</taxon>
    </lineage>
</organism>
<dbReference type="PANTHER" id="PTHR44154">
    <property type="entry name" value="QUINONE OXIDOREDUCTASE"/>
    <property type="match status" value="1"/>
</dbReference>
<keyword evidence="4" id="KW-1185">Reference proteome</keyword>
<proteinExistence type="predicted"/>
<dbReference type="InterPro" id="IPR036291">
    <property type="entry name" value="NAD(P)-bd_dom_sf"/>
</dbReference>
<feature type="domain" description="Enoyl reductase (ER)" evidence="2">
    <location>
        <begin position="16"/>
        <end position="323"/>
    </location>
</feature>
<name>A0ABS4ZJI1_9MICO</name>
<protein>
    <submittedName>
        <fullName evidence="3">NADPH:quinone reductase-like Zn-dependent oxidoreductase</fullName>
    </submittedName>
</protein>
<dbReference type="EMBL" id="JAGIOL010000001">
    <property type="protein sequence ID" value="MBP2437441.1"/>
    <property type="molecule type" value="Genomic_DNA"/>
</dbReference>
<dbReference type="Pfam" id="PF08240">
    <property type="entry name" value="ADH_N"/>
    <property type="match status" value="1"/>
</dbReference>
<dbReference type="InterPro" id="IPR013149">
    <property type="entry name" value="ADH-like_C"/>
</dbReference>
<comment type="caution">
    <text evidence="3">The sequence shown here is derived from an EMBL/GenBank/DDBJ whole genome shotgun (WGS) entry which is preliminary data.</text>
</comment>
<dbReference type="RefSeq" id="WP_338144006.1">
    <property type="nucleotide sequence ID" value="NZ_CP049253.1"/>
</dbReference>
<dbReference type="Gene3D" id="3.40.50.720">
    <property type="entry name" value="NAD(P)-binding Rossmann-like Domain"/>
    <property type="match status" value="1"/>
</dbReference>
<dbReference type="PANTHER" id="PTHR44154:SF1">
    <property type="entry name" value="QUINONE OXIDOREDUCTASE"/>
    <property type="match status" value="1"/>
</dbReference>
<dbReference type="Proteomes" id="UP001519362">
    <property type="component" value="Unassembled WGS sequence"/>
</dbReference>
<dbReference type="SUPFAM" id="SSF50129">
    <property type="entry name" value="GroES-like"/>
    <property type="match status" value="1"/>
</dbReference>
<evidence type="ECO:0000259" key="2">
    <source>
        <dbReference type="SMART" id="SM00829"/>
    </source>
</evidence>
<dbReference type="InterPro" id="IPR013154">
    <property type="entry name" value="ADH-like_N"/>
</dbReference>
<evidence type="ECO:0000313" key="4">
    <source>
        <dbReference type="Proteomes" id="UP001519362"/>
    </source>
</evidence>
<evidence type="ECO:0000256" key="1">
    <source>
        <dbReference type="ARBA" id="ARBA00022857"/>
    </source>
</evidence>
<dbReference type="Gene3D" id="3.90.180.10">
    <property type="entry name" value="Medium-chain alcohol dehydrogenases, catalytic domain"/>
    <property type="match status" value="1"/>
</dbReference>
<accession>A0ABS4ZJI1</accession>
<dbReference type="SUPFAM" id="SSF51735">
    <property type="entry name" value="NAD(P)-binding Rossmann-fold domains"/>
    <property type="match status" value="1"/>
</dbReference>